<evidence type="ECO:0000313" key="1">
    <source>
        <dbReference type="EMBL" id="QOC56092.1"/>
    </source>
</evidence>
<organism evidence="1 2">
    <name type="scientific">Gordonia phage Clown</name>
    <dbReference type="NCBI Taxonomy" id="2759393"/>
    <lineage>
        <taxon>Viruses</taxon>
        <taxon>Duplodnaviria</taxon>
        <taxon>Heunggongvirae</taxon>
        <taxon>Uroviricota</taxon>
        <taxon>Caudoviricetes</taxon>
        <taxon>Stackebrandtviridae</taxon>
        <taxon>Frickvirinae</taxon>
        <taxon>Clownvirus</taxon>
        <taxon>Clownvirus clown</taxon>
    </lineage>
</organism>
<dbReference type="GeneID" id="65128424"/>
<sequence length="107" mass="11718">MTALVEQPAAVCDCGRSSHAPWCASQVEWYSTPWGATSLVAEYFAVTVLAVEEPGGAILWWTVTVRTTLYAPLPEWKWSAAFDSQELAQEAALVAVRTRLTAEEVES</sequence>
<reference evidence="1 2" key="1">
    <citation type="submission" date="2020-07" db="EMBL/GenBank/DDBJ databases">
        <authorList>
            <person name="Bortz R.L."/>
            <person name="Bai C."/>
            <person name="Brody A."/>
            <person name="Douse D."/>
            <person name="Feder N.M."/>
            <person name="Fischer E."/>
            <person name="Kim I."/>
            <person name="Kornbau S."/>
            <person name="Malek C.E."/>
            <person name="Menendez J.A."/>
            <person name="Moore R.J."/>
            <person name="Pinkovsky V.I."/>
            <person name="Raghavan D."/>
            <person name="Reznik A.S."/>
            <person name="Sciarra A.R."/>
            <person name="Starinsky S.F."/>
            <person name="Vaughan O."/>
            <person name="Walker S.E."/>
            <person name="Wiemann J."/>
            <person name="Butela K.A."/>
            <person name="Garlena R.A."/>
            <person name="Russell D.A."/>
            <person name="Pope W.H."/>
            <person name="Jacobs-Sera D."/>
            <person name="Hatfull G.F."/>
        </authorList>
    </citation>
    <scope>NUCLEOTIDE SEQUENCE [LARGE SCALE GENOMIC DNA]</scope>
</reference>
<keyword evidence="2" id="KW-1185">Reference proteome</keyword>
<protein>
    <submittedName>
        <fullName evidence="1">Uncharacterized protein</fullName>
    </submittedName>
</protein>
<dbReference type="Proteomes" id="UP000516645">
    <property type="component" value="Segment"/>
</dbReference>
<dbReference type="RefSeq" id="YP_010110134.1">
    <property type="nucleotide sequence ID" value="NC_055867.1"/>
</dbReference>
<name>A0A7L7SI32_9CAUD</name>
<proteinExistence type="predicted"/>
<dbReference type="EMBL" id="MT771343">
    <property type="protein sequence ID" value="QOC56092.1"/>
    <property type="molecule type" value="Genomic_DNA"/>
</dbReference>
<gene>
    <name evidence="1" type="primary">94</name>
    <name evidence="1" type="ORF">SEA_CLOWN_94</name>
</gene>
<evidence type="ECO:0000313" key="2">
    <source>
        <dbReference type="Proteomes" id="UP000516645"/>
    </source>
</evidence>
<dbReference type="KEGG" id="vg:65128424"/>
<accession>A0A7L7SI32</accession>